<feature type="domain" description="MmgE/PrpD C-terminal" evidence="2">
    <location>
        <begin position="40"/>
        <end position="208"/>
    </location>
</feature>
<dbReference type="InterPro" id="IPR045337">
    <property type="entry name" value="MmgE_PrpD_C"/>
</dbReference>
<protein>
    <recommendedName>
        <fullName evidence="2">MmgE/PrpD C-terminal domain-containing protein</fullName>
    </recommendedName>
</protein>
<comment type="caution">
    <text evidence="3">The sequence shown here is derived from an EMBL/GenBank/DDBJ whole genome shotgun (WGS) entry which is preliminary data.</text>
</comment>
<dbReference type="InterPro" id="IPR042183">
    <property type="entry name" value="MmgE/PrpD_sf_1"/>
</dbReference>
<dbReference type="PANTHER" id="PTHR16943:SF8">
    <property type="entry name" value="2-METHYLCITRATE DEHYDRATASE"/>
    <property type="match status" value="1"/>
</dbReference>
<dbReference type="Gene3D" id="3.30.1330.120">
    <property type="entry name" value="2-methylcitrate dehydratase PrpD"/>
    <property type="match status" value="1"/>
</dbReference>
<evidence type="ECO:0000313" key="3">
    <source>
        <dbReference type="EMBL" id="GAI04901.1"/>
    </source>
</evidence>
<dbReference type="InterPro" id="IPR005656">
    <property type="entry name" value="MmgE_PrpD"/>
</dbReference>
<dbReference type="InterPro" id="IPR042188">
    <property type="entry name" value="MmgE/PrpD_sf_2"/>
</dbReference>
<dbReference type="Pfam" id="PF19305">
    <property type="entry name" value="MmgE_PrpD_C"/>
    <property type="match status" value="1"/>
</dbReference>
<feature type="non-terminal residue" evidence="3">
    <location>
        <position position="1"/>
    </location>
</feature>
<dbReference type="AlphaFoldDB" id="X1LGC3"/>
<proteinExistence type="inferred from homology"/>
<dbReference type="SUPFAM" id="SSF103378">
    <property type="entry name" value="2-methylcitrate dehydratase PrpD"/>
    <property type="match status" value="1"/>
</dbReference>
<dbReference type="InterPro" id="IPR036148">
    <property type="entry name" value="MmgE/PrpD_sf"/>
</dbReference>
<organism evidence="3">
    <name type="scientific">marine sediment metagenome</name>
    <dbReference type="NCBI Taxonomy" id="412755"/>
    <lineage>
        <taxon>unclassified sequences</taxon>
        <taxon>metagenomes</taxon>
        <taxon>ecological metagenomes</taxon>
    </lineage>
</organism>
<accession>X1LGC3</accession>
<dbReference type="EMBL" id="BARV01007215">
    <property type="protein sequence ID" value="GAI04901.1"/>
    <property type="molecule type" value="Genomic_DNA"/>
</dbReference>
<evidence type="ECO:0000256" key="1">
    <source>
        <dbReference type="ARBA" id="ARBA00006174"/>
    </source>
</evidence>
<dbReference type="Gene3D" id="1.10.4100.10">
    <property type="entry name" value="2-methylcitrate dehydratase PrpD"/>
    <property type="match status" value="1"/>
</dbReference>
<comment type="similarity">
    <text evidence="1">Belongs to the PrpD family.</text>
</comment>
<name>X1LGC3_9ZZZZ</name>
<dbReference type="PANTHER" id="PTHR16943">
    <property type="entry name" value="2-METHYLCITRATE DEHYDRATASE-RELATED"/>
    <property type="match status" value="1"/>
</dbReference>
<evidence type="ECO:0000259" key="2">
    <source>
        <dbReference type="Pfam" id="PF19305"/>
    </source>
</evidence>
<reference evidence="3" key="1">
    <citation type="journal article" date="2014" name="Front. Microbiol.">
        <title>High frequency of phylogenetically diverse reductive dehalogenase-homologous genes in deep subseafloor sedimentary metagenomes.</title>
        <authorList>
            <person name="Kawai M."/>
            <person name="Futagami T."/>
            <person name="Toyoda A."/>
            <person name="Takaki Y."/>
            <person name="Nishi S."/>
            <person name="Hori S."/>
            <person name="Arai W."/>
            <person name="Tsubouchi T."/>
            <person name="Morono Y."/>
            <person name="Uchiyama I."/>
            <person name="Ito T."/>
            <person name="Fujiyama A."/>
            <person name="Inagaki F."/>
            <person name="Takami H."/>
        </authorList>
    </citation>
    <scope>NUCLEOTIDE SEQUENCE</scope>
    <source>
        <strain evidence="3">Expedition CK06-06</strain>
    </source>
</reference>
<gene>
    <name evidence="3" type="ORF">S06H3_14732</name>
</gene>
<sequence>VILGEDGFLDRFPQSMRNPDAITKKLGKTWHLLETSMKPYPACKCTHTGIEALLLLMKEHKFSAKDITSIHVKESSFSYSIVCVPEDKVYQPDTKPESQFSLPYVLSIAALNQNIWLDSYTPELRSRADVKAMMKKITFEKDSSLPNIASIVIVKLNNGNEYKKEIIYPKGDRVYNPIIKEELLEKFYRLLSNSANPISDSVAKLIIDAIDNIEKVEDVEKEIILPLV</sequence>
<dbReference type="GO" id="GO:0016829">
    <property type="term" value="F:lyase activity"/>
    <property type="evidence" value="ECO:0007669"/>
    <property type="project" value="InterPro"/>
</dbReference>